<comment type="similarity">
    <text evidence="2 12">Belongs to the ATPase protein 8 family.</text>
</comment>
<evidence type="ECO:0000256" key="7">
    <source>
        <dbReference type="ARBA" id="ARBA00022781"/>
    </source>
</evidence>
<evidence type="ECO:0000256" key="9">
    <source>
        <dbReference type="ARBA" id="ARBA00023065"/>
    </source>
</evidence>
<evidence type="ECO:0000256" key="3">
    <source>
        <dbReference type="ARBA" id="ARBA00011291"/>
    </source>
</evidence>
<keyword evidence="11 13" id="KW-0472">Membrane</keyword>
<dbReference type="GeneID" id="18127608"/>
<geneLocation type="mitochondrion" evidence="14"/>
<dbReference type="GO" id="GO:0015986">
    <property type="term" value="P:proton motive force-driven ATP synthesis"/>
    <property type="evidence" value="ECO:0007669"/>
    <property type="project" value="InterPro"/>
</dbReference>
<sequence>MPQMAPMSWTVLFALFTTSMIIIMVMTYYLYPPKMMSDSSVSSPTSTNMPWKW</sequence>
<dbReference type="CTD" id="4509"/>
<dbReference type="GO" id="GO:0015078">
    <property type="term" value="F:proton transmembrane transporter activity"/>
    <property type="evidence" value="ECO:0007669"/>
    <property type="project" value="InterPro"/>
</dbReference>
<gene>
    <name evidence="14" type="primary">ATP8</name>
</gene>
<feature type="transmembrane region" description="Helical" evidence="13">
    <location>
        <begin position="12"/>
        <end position="31"/>
    </location>
</feature>
<organism evidence="14">
    <name type="scientific">Vestalis melania</name>
    <dbReference type="NCBI Taxonomy" id="1199063"/>
    <lineage>
        <taxon>Eukaryota</taxon>
        <taxon>Metazoa</taxon>
        <taxon>Ecdysozoa</taxon>
        <taxon>Arthropoda</taxon>
        <taxon>Hexapoda</taxon>
        <taxon>Insecta</taxon>
        <taxon>Pterygota</taxon>
        <taxon>Palaeoptera</taxon>
        <taxon>Odonata</taxon>
        <taxon>Zygoptera</taxon>
        <taxon>Calopterygidae</taxon>
        <taxon>Vestalis</taxon>
    </lineage>
</organism>
<evidence type="ECO:0000256" key="4">
    <source>
        <dbReference type="ARBA" id="ARBA00022448"/>
    </source>
</evidence>
<proteinExistence type="inferred from homology"/>
<keyword evidence="6 12" id="KW-0812">Transmembrane</keyword>
<comment type="subunit">
    <text evidence="3">F-type ATPases have 2 components, CF(1) - the catalytic core - and CF(0) - the membrane proton channel.</text>
</comment>
<dbReference type="AlphaFoldDB" id="V9IT46"/>
<evidence type="ECO:0000256" key="2">
    <source>
        <dbReference type="ARBA" id="ARBA00008892"/>
    </source>
</evidence>
<keyword evidence="9 12" id="KW-0406">Ion transport</keyword>
<keyword evidence="7 12" id="KW-0375">Hydrogen ion transport</keyword>
<keyword evidence="10 12" id="KW-0496">Mitochondrion</keyword>
<evidence type="ECO:0000256" key="5">
    <source>
        <dbReference type="ARBA" id="ARBA00022547"/>
    </source>
</evidence>
<evidence type="ECO:0000256" key="11">
    <source>
        <dbReference type="ARBA" id="ARBA00023136"/>
    </source>
</evidence>
<protein>
    <recommendedName>
        <fullName evidence="12">ATP synthase complex subunit 8</fullName>
    </recommendedName>
</protein>
<dbReference type="InterPro" id="IPR001421">
    <property type="entry name" value="ATP8_metazoa"/>
</dbReference>
<evidence type="ECO:0000313" key="14">
    <source>
        <dbReference type="EMBL" id="AFM83566.1"/>
    </source>
</evidence>
<dbReference type="RefSeq" id="YP_008993145.1">
    <property type="nucleotide sequence ID" value="NC_023233.1"/>
</dbReference>
<comment type="subcellular location">
    <subcellularLocation>
        <location evidence="1 12">Mitochondrion membrane</location>
        <topology evidence="1 12">Single-pass membrane protein</topology>
    </subcellularLocation>
</comment>
<name>V9IT46_9ODON</name>
<dbReference type="Pfam" id="PF00895">
    <property type="entry name" value="ATP-synt_8"/>
    <property type="match status" value="1"/>
</dbReference>
<evidence type="ECO:0000256" key="8">
    <source>
        <dbReference type="ARBA" id="ARBA00022989"/>
    </source>
</evidence>
<evidence type="ECO:0000256" key="6">
    <source>
        <dbReference type="ARBA" id="ARBA00022692"/>
    </source>
</evidence>
<dbReference type="GO" id="GO:0031966">
    <property type="term" value="C:mitochondrial membrane"/>
    <property type="evidence" value="ECO:0007669"/>
    <property type="project" value="UniProtKB-SubCell"/>
</dbReference>
<evidence type="ECO:0000256" key="13">
    <source>
        <dbReference type="SAM" id="Phobius"/>
    </source>
</evidence>
<evidence type="ECO:0000256" key="1">
    <source>
        <dbReference type="ARBA" id="ARBA00004304"/>
    </source>
</evidence>
<dbReference type="GO" id="GO:0045259">
    <property type="term" value="C:proton-transporting ATP synthase complex"/>
    <property type="evidence" value="ECO:0007669"/>
    <property type="project" value="UniProtKB-KW"/>
</dbReference>
<reference evidence="14" key="1">
    <citation type="submission" date="2012-05" db="EMBL/GenBank/DDBJ databases">
        <title>Mitochondrial Phylogenomics of the Relict Dragonfly, Epiophlebia superstes (Odonata, Epiophlebiidae) Support a Sister Relationship to the Zygoptera.</title>
        <authorList>
            <person name="Lin C.-P."/>
            <person name="Chen M.-Y."/>
            <person name="Wang J.-F."/>
            <person name="Chaw S.-M."/>
            <person name="Yoshimura M."/>
            <person name="Villanueva R."/>
        </authorList>
    </citation>
    <scope>NUCLEOTIDE SEQUENCE</scope>
</reference>
<dbReference type="EMBL" id="JX050224">
    <property type="protein sequence ID" value="AFM83566.1"/>
    <property type="molecule type" value="Genomic_DNA"/>
</dbReference>
<keyword evidence="5 12" id="KW-0138">CF(0)</keyword>
<accession>V9IT46</accession>
<evidence type="ECO:0000256" key="10">
    <source>
        <dbReference type="ARBA" id="ARBA00023128"/>
    </source>
</evidence>
<keyword evidence="8 13" id="KW-1133">Transmembrane helix</keyword>
<keyword evidence="4 12" id="KW-0813">Transport</keyword>
<evidence type="ECO:0000256" key="12">
    <source>
        <dbReference type="RuleBase" id="RU003661"/>
    </source>
</evidence>